<dbReference type="GO" id="GO:0052621">
    <property type="term" value="F:diguanylate cyclase activity"/>
    <property type="evidence" value="ECO:0007669"/>
    <property type="project" value="UniProtKB-EC"/>
</dbReference>
<gene>
    <name evidence="5" type="ORF">SAMN05421770_105195</name>
</gene>
<dbReference type="AlphaFoldDB" id="A0A239KUN0"/>
<name>A0A239KUN0_9BACT</name>
<comment type="catalytic activity">
    <reaction evidence="2">
        <text>2 GTP = 3',3'-c-di-GMP + 2 diphosphate</text>
        <dbReference type="Rhea" id="RHEA:24898"/>
        <dbReference type="ChEBI" id="CHEBI:33019"/>
        <dbReference type="ChEBI" id="CHEBI:37565"/>
        <dbReference type="ChEBI" id="CHEBI:58805"/>
        <dbReference type="EC" id="2.7.7.65"/>
    </reaction>
</comment>
<dbReference type="PROSITE" id="PS50887">
    <property type="entry name" value="GGDEF"/>
    <property type="match status" value="1"/>
</dbReference>
<dbReference type="PANTHER" id="PTHR45138">
    <property type="entry name" value="REGULATORY COMPONENTS OF SENSORY TRANSDUCTION SYSTEM"/>
    <property type="match status" value="1"/>
</dbReference>
<feature type="transmembrane region" description="Helical" evidence="3">
    <location>
        <begin position="49"/>
        <end position="70"/>
    </location>
</feature>
<dbReference type="GO" id="GO:0043709">
    <property type="term" value="P:cell adhesion involved in single-species biofilm formation"/>
    <property type="evidence" value="ECO:0007669"/>
    <property type="project" value="TreeGrafter"/>
</dbReference>
<dbReference type="PANTHER" id="PTHR45138:SF9">
    <property type="entry name" value="DIGUANYLATE CYCLASE DGCM-RELATED"/>
    <property type="match status" value="1"/>
</dbReference>
<evidence type="ECO:0000256" key="1">
    <source>
        <dbReference type="ARBA" id="ARBA00012528"/>
    </source>
</evidence>
<dbReference type="NCBIfam" id="TIGR00254">
    <property type="entry name" value="GGDEF"/>
    <property type="match status" value="1"/>
</dbReference>
<evidence type="ECO:0000313" key="5">
    <source>
        <dbReference type="EMBL" id="SNT21368.1"/>
    </source>
</evidence>
<feature type="transmembrane region" description="Helical" evidence="3">
    <location>
        <begin position="76"/>
        <end position="97"/>
    </location>
</feature>
<feature type="domain" description="GGDEF" evidence="4">
    <location>
        <begin position="267"/>
        <end position="407"/>
    </location>
</feature>
<sequence length="419" mass="46620">MALSSIESGELVAKEVARLESGTFRWLRLPAGLEQRYEEVTAPVRARRMWLEGLFCVLIYNSFLLCDFLLFPREFFHFFIVRVCLATPLGLLVVWKVKSSPSRQVRESLILFACAICAVSTLYLYSNINAVSSAFAVTDLLLIMLFTNAGIRLKLLYATASTAMCVTLGIGYVGVDRWLSGPQKVESLTILLAGAVLSLITNYGVERGERLNFLLRLRSEMQSEELAEANHHLRQISNEDRLTRLSNRRHFEEVYRLVWDQAVLRSTCVSVLMIDIDNFKLLNDTYGHAYGDAVLRRVATLLGESLRVRGDFVARYGGEEFVVVLPSCSVEAATMVAERIRKLVEIAGSPATDPDPNIKHAWSTVSCGVATGWPRNGVEREELIRLADSALYQAKAEGRNRVCVAGEVLASATFAPGSL</sequence>
<dbReference type="GO" id="GO:0005886">
    <property type="term" value="C:plasma membrane"/>
    <property type="evidence" value="ECO:0007669"/>
    <property type="project" value="TreeGrafter"/>
</dbReference>
<feature type="transmembrane region" description="Helical" evidence="3">
    <location>
        <begin position="109"/>
        <end position="125"/>
    </location>
</feature>
<dbReference type="SMART" id="SM00267">
    <property type="entry name" value="GGDEF"/>
    <property type="match status" value="1"/>
</dbReference>
<evidence type="ECO:0000256" key="2">
    <source>
        <dbReference type="ARBA" id="ARBA00034247"/>
    </source>
</evidence>
<dbReference type="Gene3D" id="3.30.70.270">
    <property type="match status" value="1"/>
</dbReference>
<dbReference type="InterPro" id="IPR043128">
    <property type="entry name" value="Rev_trsase/Diguanyl_cyclase"/>
</dbReference>
<dbReference type="Proteomes" id="UP000198356">
    <property type="component" value="Unassembled WGS sequence"/>
</dbReference>
<feature type="transmembrane region" description="Helical" evidence="3">
    <location>
        <begin position="187"/>
        <end position="205"/>
    </location>
</feature>
<dbReference type="RefSeq" id="WP_089409261.1">
    <property type="nucleotide sequence ID" value="NZ_FZOU01000005.1"/>
</dbReference>
<dbReference type="EMBL" id="FZOU01000005">
    <property type="protein sequence ID" value="SNT21368.1"/>
    <property type="molecule type" value="Genomic_DNA"/>
</dbReference>
<evidence type="ECO:0000313" key="6">
    <source>
        <dbReference type="Proteomes" id="UP000198356"/>
    </source>
</evidence>
<evidence type="ECO:0000259" key="4">
    <source>
        <dbReference type="PROSITE" id="PS50887"/>
    </source>
</evidence>
<dbReference type="OrthoDB" id="9759607at2"/>
<keyword evidence="6" id="KW-1185">Reference proteome</keyword>
<dbReference type="EC" id="2.7.7.65" evidence="1"/>
<dbReference type="CDD" id="cd01949">
    <property type="entry name" value="GGDEF"/>
    <property type="match status" value="1"/>
</dbReference>
<feature type="transmembrane region" description="Helical" evidence="3">
    <location>
        <begin position="155"/>
        <end position="175"/>
    </location>
</feature>
<keyword evidence="3" id="KW-1133">Transmembrane helix</keyword>
<proteinExistence type="predicted"/>
<dbReference type="FunFam" id="3.30.70.270:FF:000001">
    <property type="entry name" value="Diguanylate cyclase domain protein"/>
    <property type="match status" value="1"/>
</dbReference>
<dbReference type="Pfam" id="PF00990">
    <property type="entry name" value="GGDEF"/>
    <property type="match status" value="1"/>
</dbReference>
<dbReference type="InterPro" id="IPR029787">
    <property type="entry name" value="Nucleotide_cyclase"/>
</dbReference>
<protein>
    <recommendedName>
        <fullName evidence="1">diguanylate cyclase</fullName>
        <ecNumber evidence="1">2.7.7.65</ecNumber>
    </recommendedName>
</protein>
<keyword evidence="3" id="KW-0812">Transmembrane</keyword>
<organism evidence="5 6">
    <name type="scientific">Granulicella rosea</name>
    <dbReference type="NCBI Taxonomy" id="474952"/>
    <lineage>
        <taxon>Bacteria</taxon>
        <taxon>Pseudomonadati</taxon>
        <taxon>Acidobacteriota</taxon>
        <taxon>Terriglobia</taxon>
        <taxon>Terriglobales</taxon>
        <taxon>Acidobacteriaceae</taxon>
        <taxon>Granulicella</taxon>
    </lineage>
</organism>
<reference evidence="5 6" key="1">
    <citation type="submission" date="2017-06" db="EMBL/GenBank/DDBJ databases">
        <authorList>
            <person name="Kim H.J."/>
            <person name="Triplett B.A."/>
        </authorList>
    </citation>
    <scope>NUCLEOTIDE SEQUENCE [LARGE SCALE GENOMIC DNA]</scope>
    <source>
        <strain evidence="5 6">DSM 18704</strain>
    </source>
</reference>
<evidence type="ECO:0000256" key="3">
    <source>
        <dbReference type="SAM" id="Phobius"/>
    </source>
</evidence>
<dbReference type="InterPro" id="IPR000160">
    <property type="entry name" value="GGDEF_dom"/>
</dbReference>
<accession>A0A239KUN0</accession>
<dbReference type="SUPFAM" id="SSF55073">
    <property type="entry name" value="Nucleotide cyclase"/>
    <property type="match status" value="1"/>
</dbReference>
<keyword evidence="3" id="KW-0472">Membrane</keyword>
<dbReference type="InterPro" id="IPR050469">
    <property type="entry name" value="Diguanylate_Cyclase"/>
</dbReference>
<dbReference type="GO" id="GO:1902201">
    <property type="term" value="P:negative regulation of bacterial-type flagellum-dependent cell motility"/>
    <property type="evidence" value="ECO:0007669"/>
    <property type="project" value="TreeGrafter"/>
</dbReference>